<keyword evidence="2" id="KW-1185">Reference proteome</keyword>
<evidence type="ECO:0000313" key="1">
    <source>
        <dbReference type="EMBL" id="KAE9393910.1"/>
    </source>
</evidence>
<proteinExistence type="predicted"/>
<dbReference type="Proteomes" id="UP000799118">
    <property type="component" value="Unassembled WGS sequence"/>
</dbReference>
<protein>
    <submittedName>
        <fullName evidence="1">Uncharacterized protein</fullName>
    </submittedName>
</protein>
<name>A0A6A4H843_9AGAR</name>
<organism evidence="1 2">
    <name type="scientific">Gymnopus androsaceus JB14</name>
    <dbReference type="NCBI Taxonomy" id="1447944"/>
    <lineage>
        <taxon>Eukaryota</taxon>
        <taxon>Fungi</taxon>
        <taxon>Dikarya</taxon>
        <taxon>Basidiomycota</taxon>
        <taxon>Agaricomycotina</taxon>
        <taxon>Agaricomycetes</taxon>
        <taxon>Agaricomycetidae</taxon>
        <taxon>Agaricales</taxon>
        <taxon>Marasmiineae</taxon>
        <taxon>Omphalotaceae</taxon>
        <taxon>Gymnopus</taxon>
    </lineage>
</organism>
<evidence type="ECO:0000313" key="2">
    <source>
        <dbReference type="Proteomes" id="UP000799118"/>
    </source>
</evidence>
<sequence length="57" mass="6543">MCAVYYGNIWQGLKFPFMSQAIFDINGNQYNQTAILTKNKFDPVKYAEVGPAFFFGH</sequence>
<dbReference type="EMBL" id="ML769561">
    <property type="protein sequence ID" value="KAE9393910.1"/>
    <property type="molecule type" value="Genomic_DNA"/>
</dbReference>
<accession>A0A6A4H843</accession>
<dbReference type="OrthoDB" id="3046883at2759"/>
<gene>
    <name evidence="1" type="ORF">BT96DRAFT_999001</name>
</gene>
<dbReference type="AlphaFoldDB" id="A0A6A4H843"/>
<reference evidence="1" key="1">
    <citation type="journal article" date="2019" name="Environ. Microbiol.">
        <title>Fungal ecological strategies reflected in gene transcription - a case study of two litter decomposers.</title>
        <authorList>
            <person name="Barbi F."/>
            <person name="Kohler A."/>
            <person name="Barry K."/>
            <person name="Baskaran P."/>
            <person name="Daum C."/>
            <person name="Fauchery L."/>
            <person name="Ihrmark K."/>
            <person name="Kuo A."/>
            <person name="LaButti K."/>
            <person name="Lipzen A."/>
            <person name="Morin E."/>
            <person name="Grigoriev I.V."/>
            <person name="Henrissat B."/>
            <person name="Lindahl B."/>
            <person name="Martin F."/>
        </authorList>
    </citation>
    <scope>NUCLEOTIDE SEQUENCE</scope>
    <source>
        <strain evidence="1">JB14</strain>
    </source>
</reference>